<keyword evidence="5 8" id="KW-0720">Serine protease</keyword>
<dbReference type="InterPro" id="IPR001254">
    <property type="entry name" value="Trypsin_dom"/>
</dbReference>
<dbReference type="FunCoup" id="A0A5N4A163">
    <property type="interactions" value="78"/>
</dbReference>
<dbReference type="InterPro" id="IPR043504">
    <property type="entry name" value="Peptidase_S1_PA_chymotrypsin"/>
</dbReference>
<dbReference type="Proteomes" id="UP000327044">
    <property type="component" value="Unassembled WGS sequence"/>
</dbReference>
<dbReference type="AlphaFoldDB" id="A0A5N4A163"/>
<organism evidence="11 12">
    <name type="scientific">Photinus pyralis</name>
    <name type="common">Common eastern firefly</name>
    <name type="synonym">Lampyris pyralis</name>
    <dbReference type="NCBI Taxonomy" id="7054"/>
    <lineage>
        <taxon>Eukaryota</taxon>
        <taxon>Metazoa</taxon>
        <taxon>Ecdysozoa</taxon>
        <taxon>Arthropoda</taxon>
        <taxon>Hexapoda</taxon>
        <taxon>Insecta</taxon>
        <taxon>Pterygota</taxon>
        <taxon>Neoptera</taxon>
        <taxon>Endopterygota</taxon>
        <taxon>Coleoptera</taxon>
        <taxon>Polyphaga</taxon>
        <taxon>Elateriformia</taxon>
        <taxon>Elateroidea</taxon>
        <taxon>Lampyridae</taxon>
        <taxon>Lampyrinae</taxon>
        <taxon>Photinus</taxon>
    </lineage>
</organism>
<keyword evidence="3 9" id="KW-0732">Signal</keyword>
<evidence type="ECO:0000256" key="2">
    <source>
        <dbReference type="ARBA" id="ARBA00022670"/>
    </source>
</evidence>
<dbReference type="SMART" id="SM00020">
    <property type="entry name" value="Tryp_SPc"/>
    <property type="match status" value="2"/>
</dbReference>
<comment type="caution">
    <text evidence="11">The sequence shown here is derived from an EMBL/GenBank/DDBJ whole genome shotgun (WGS) entry which is preliminary data.</text>
</comment>
<evidence type="ECO:0000313" key="11">
    <source>
        <dbReference type="EMBL" id="KAB0791060.1"/>
    </source>
</evidence>
<dbReference type="PROSITE" id="PS00134">
    <property type="entry name" value="TRYPSIN_HIS"/>
    <property type="match status" value="2"/>
</dbReference>
<dbReference type="Gene3D" id="2.40.10.10">
    <property type="entry name" value="Trypsin-like serine proteases"/>
    <property type="match status" value="3"/>
</dbReference>
<dbReference type="PROSITE" id="PS00135">
    <property type="entry name" value="TRYPSIN_SER"/>
    <property type="match status" value="2"/>
</dbReference>
<reference evidence="11 12" key="1">
    <citation type="journal article" date="2018" name="Elife">
        <title>Firefly genomes illuminate parallel origins of bioluminescence in beetles.</title>
        <authorList>
            <person name="Fallon T.R."/>
            <person name="Lower S.E."/>
            <person name="Chang C.H."/>
            <person name="Bessho-Uehara M."/>
            <person name="Martin G.J."/>
            <person name="Bewick A.J."/>
            <person name="Behringer M."/>
            <person name="Debat H.J."/>
            <person name="Wong I."/>
            <person name="Day J.C."/>
            <person name="Suvorov A."/>
            <person name="Silva C.J."/>
            <person name="Stanger-Hall K.F."/>
            <person name="Hall D.W."/>
            <person name="Schmitz R.J."/>
            <person name="Nelson D.R."/>
            <person name="Lewis S.M."/>
            <person name="Shigenobu S."/>
            <person name="Bybee S.M."/>
            <person name="Larracuente A.M."/>
            <person name="Oba Y."/>
            <person name="Weng J.K."/>
        </authorList>
    </citation>
    <scope>NUCLEOTIDE SEQUENCE [LARGE SCALE GENOMIC DNA]</scope>
    <source>
        <strain evidence="11">1611_PpyrPB1</strain>
        <tissue evidence="11">Whole body</tissue>
    </source>
</reference>
<dbReference type="InterPro" id="IPR001314">
    <property type="entry name" value="Peptidase_S1A"/>
</dbReference>
<feature type="chain" id="PRO_5024278863" description="Peptidase S1 domain-containing protein" evidence="9">
    <location>
        <begin position="18"/>
        <end position="487"/>
    </location>
</feature>
<dbReference type="GO" id="GO:0006508">
    <property type="term" value="P:proteolysis"/>
    <property type="evidence" value="ECO:0007669"/>
    <property type="project" value="UniProtKB-KW"/>
</dbReference>
<evidence type="ECO:0000313" key="12">
    <source>
        <dbReference type="Proteomes" id="UP000327044"/>
    </source>
</evidence>
<sequence length="487" mass="53392">MFKTLLVAALLALAVEARPKYRVPRLDGRIVGGYDVRIDDHPYQISLQYHGRHICGGSIIAANKILTAAHCTILYEEADLSIRYGSTIQGEGGYVVAVKEIMEHDGYNSNTMDLDFSLLTLVSDIQMYEKAQIVKLDARDAVEGGRTAIVTGWGALYSGGPAPTHLKAVEVREVRRSECNNAYGGKISKWMICFSATNKDACQGDSGGPLVADGAQIGVVSWGYGCADPQYPGVYSNVQKLRGFINFYWLFTLEARPNSRLPRLDGRIVGGYDVDIEEHPYQVSLQYYGSHFCGGSIIAPNKILTAAHCTVKRKERDHMSIRYGSTTKEDGGDVVQVKDVEEHSSFDSYTLEFDVSVITLVSDIQMGKNARIVELVPRDAVEGGRTAVVTGWGVLESGGPFPTHLKAVKLREVSRTECNVAYEGVLTDVMICFGEYEKDSCQGDSGGPLVSDDGVQVGIVSWGWGCADRRWPGIYSNVQKLRDFINV</sequence>
<dbReference type="InterPro" id="IPR009003">
    <property type="entry name" value="Peptidase_S1_PA"/>
</dbReference>
<evidence type="ECO:0000256" key="5">
    <source>
        <dbReference type="ARBA" id="ARBA00022825"/>
    </source>
</evidence>
<gene>
    <name evidence="11" type="ORF">PPYR_02860</name>
</gene>
<keyword evidence="12" id="KW-1185">Reference proteome</keyword>
<evidence type="ECO:0000256" key="3">
    <source>
        <dbReference type="ARBA" id="ARBA00022729"/>
    </source>
</evidence>
<comment type="similarity">
    <text evidence="1">Belongs to the peptidase S1 family.</text>
</comment>
<evidence type="ECO:0000259" key="10">
    <source>
        <dbReference type="PROSITE" id="PS50240"/>
    </source>
</evidence>
<dbReference type="InterPro" id="IPR018114">
    <property type="entry name" value="TRYPSIN_HIS"/>
</dbReference>
<dbReference type="PROSITE" id="PS50240">
    <property type="entry name" value="TRYPSIN_DOM"/>
    <property type="match status" value="2"/>
</dbReference>
<evidence type="ECO:0000256" key="8">
    <source>
        <dbReference type="RuleBase" id="RU363034"/>
    </source>
</evidence>
<evidence type="ECO:0000256" key="9">
    <source>
        <dbReference type="SAM" id="SignalP"/>
    </source>
</evidence>
<evidence type="ECO:0000256" key="6">
    <source>
        <dbReference type="ARBA" id="ARBA00023145"/>
    </source>
</evidence>
<dbReference type="GO" id="GO:0004252">
    <property type="term" value="F:serine-type endopeptidase activity"/>
    <property type="evidence" value="ECO:0007669"/>
    <property type="project" value="InterPro"/>
</dbReference>
<dbReference type="Pfam" id="PF00089">
    <property type="entry name" value="Trypsin"/>
    <property type="match status" value="2"/>
</dbReference>
<dbReference type="InterPro" id="IPR033116">
    <property type="entry name" value="TRYPSIN_SER"/>
</dbReference>
<feature type="domain" description="Peptidase S1" evidence="10">
    <location>
        <begin position="268"/>
        <end position="487"/>
    </location>
</feature>
<evidence type="ECO:0000256" key="4">
    <source>
        <dbReference type="ARBA" id="ARBA00022801"/>
    </source>
</evidence>
<name>A0A5N4A163_PHOPY</name>
<keyword evidence="7" id="KW-1015">Disulfide bond</keyword>
<dbReference type="InterPro" id="IPR050430">
    <property type="entry name" value="Peptidase_S1"/>
</dbReference>
<proteinExistence type="inferred from homology"/>
<evidence type="ECO:0000256" key="7">
    <source>
        <dbReference type="ARBA" id="ARBA00023157"/>
    </source>
</evidence>
<keyword evidence="2 8" id="KW-0645">Protease</keyword>
<dbReference type="PRINTS" id="PR00722">
    <property type="entry name" value="CHYMOTRYPSIN"/>
</dbReference>
<dbReference type="InParanoid" id="A0A5N4A163"/>
<feature type="domain" description="Peptidase S1" evidence="10">
    <location>
        <begin position="30"/>
        <end position="255"/>
    </location>
</feature>
<dbReference type="EMBL" id="VVIM01000011">
    <property type="protein sequence ID" value="KAB0791060.1"/>
    <property type="molecule type" value="Genomic_DNA"/>
</dbReference>
<dbReference type="FunFam" id="2.40.10.10:FF:000077">
    <property type="entry name" value="Predicted protein"/>
    <property type="match status" value="2"/>
</dbReference>
<dbReference type="PANTHER" id="PTHR24276:SF91">
    <property type="entry name" value="AT26814P-RELATED"/>
    <property type="match status" value="1"/>
</dbReference>
<feature type="signal peptide" evidence="9">
    <location>
        <begin position="1"/>
        <end position="17"/>
    </location>
</feature>
<evidence type="ECO:0000256" key="1">
    <source>
        <dbReference type="ARBA" id="ARBA00007664"/>
    </source>
</evidence>
<dbReference type="SUPFAM" id="SSF50494">
    <property type="entry name" value="Trypsin-like serine proteases"/>
    <property type="match status" value="2"/>
</dbReference>
<keyword evidence="6" id="KW-0865">Zymogen</keyword>
<dbReference type="PANTHER" id="PTHR24276">
    <property type="entry name" value="POLYSERASE-RELATED"/>
    <property type="match status" value="1"/>
</dbReference>
<accession>A0A5N4A163</accession>
<dbReference type="CDD" id="cd00190">
    <property type="entry name" value="Tryp_SPc"/>
    <property type="match status" value="2"/>
</dbReference>
<keyword evidence="4 8" id="KW-0378">Hydrolase</keyword>
<protein>
    <recommendedName>
        <fullName evidence="10">Peptidase S1 domain-containing protein</fullName>
    </recommendedName>
</protein>